<dbReference type="PANTHER" id="PTHR30482">
    <property type="entry name" value="HIGH-AFFINITY BRANCHED-CHAIN AMINO ACID TRANSPORT SYSTEM PERMEASE"/>
    <property type="match status" value="1"/>
</dbReference>
<keyword evidence="3 6" id="KW-0812">Transmembrane</keyword>
<evidence type="ECO:0000256" key="4">
    <source>
        <dbReference type="ARBA" id="ARBA00022989"/>
    </source>
</evidence>
<feature type="transmembrane region" description="Helical" evidence="6">
    <location>
        <begin position="145"/>
        <end position="169"/>
    </location>
</feature>
<protein>
    <recommendedName>
        <fullName evidence="9">Branched-chain amino acid ABC transporter permease</fullName>
    </recommendedName>
</protein>
<reference evidence="7 8" key="1">
    <citation type="journal article" date="2016" name="Sci. Rep.">
        <title>Metabolic traits of an uncultured archaeal lineage -MSBL1- from brine pools of the Red Sea.</title>
        <authorList>
            <person name="Mwirichia R."/>
            <person name="Alam I."/>
            <person name="Rashid M."/>
            <person name="Vinu M."/>
            <person name="Ba-Alawi W."/>
            <person name="Anthony Kamau A."/>
            <person name="Kamanda Ngugi D."/>
            <person name="Goker M."/>
            <person name="Klenk H.P."/>
            <person name="Bajic V."/>
            <person name="Stingl U."/>
        </authorList>
    </citation>
    <scope>NUCLEOTIDE SEQUENCE [LARGE SCALE GENOMIC DNA]</scope>
    <source>
        <strain evidence="7">SCGC-AAA259E22</strain>
    </source>
</reference>
<feature type="transmembrane region" description="Helical" evidence="6">
    <location>
        <begin position="75"/>
        <end position="95"/>
    </location>
</feature>
<dbReference type="AlphaFoldDB" id="A0A133UGF3"/>
<dbReference type="GO" id="GO:0005886">
    <property type="term" value="C:plasma membrane"/>
    <property type="evidence" value="ECO:0007669"/>
    <property type="project" value="UniProtKB-SubCell"/>
</dbReference>
<feature type="transmembrane region" description="Helical" evidence="6">
    <location>
        <begin position="50"/>
        <end position="68"/>
    </location>
</feature>
<organism evidence="7 8">
    <name type="scientific">candidate division MSBL1 archaeon SCGC-AAA259E22</name>
    <dbReference type="NCBI Taxonomy" id="1698265"/>
    <lineage>
        <taxon>Archaea</taxon>
        <taxon>Methanobacteriati</taxon>
        <taxon>Methanobacteriota</taxon>
        <taxon>candidate division MSBL1</taxon>
    </lineage>
</organism>
<dbReference type="EMBL" id="LHXP01000026">
    <property type="protein sequence ID" value="KXA93186.1"/>
    <property type="molecule type" value="Genomic_DNA"/>
</dbReference>
<keyword evidence="4 6" id="KW-1133">Transmembrane helix</keyword>
<feature type="transmembrane region" description="Helical" evidence="6">
    <location>
        <begin position="115"/>
        <end position="138"/>
    </location>
</feature>
<keyword evidence="5 6" id="KW-0472">Membrane</keyword>
<evidence type="ECO:0008006" key="9">
    <source>
        <dbReference type="Google" id="ProtNLM"/>
    </source>
</evidence>
<evidence type="ECO:0000256" key="3">
    <source>
        <dbReference type="ARBA" id="ARBA00022692"/>
    </source>
</evidence>
<comment type="caution">
    <text evidence="7">The sequence shown here is derived from an EMBL/GenBank/DDBJ whole genome shotgun (WGS) entry which is preliminary data.</text>
</comment>
<evidence type="ECO:0000313" key="8">
    <source>
        <dbReference type="Proteomes" id="UP000070657"/>
    </source>
</evidence>
<keyword evidence="2" id="KW-1003">Cell membrane</keyword>
<evidence type="ECO:0000256" key="5">
    <source>
        <dbReference type="ARBA" id="ARBA00023136"/>
    </source>
</evidence>
<feature type="transmembrane region" description="Helical" evidence="6">
    <location>
        <begin position="321"/>
        <end position="339"/>
    </location>
</feature>
<dbReference type="PANTHER" id="PTHR30482:SF20">
    <property type="entry name" value="HIGH-AFFINITY BRANCHED-CHAIN AMINO ACID TRANSPORT SYSTEM PERMEASE PROTEIN LIVM"/>
    <property type="match status" value="1"/>
</dbReference>
<dbReference type="InterPro" id="IPR043428">
    <property type="entry name" value="LivM-like"/>
</dbReference>
<dbReference type="Proteomes" id="UP000070657">
    <property type="component" value="Unassembled WGS sequence"/>
</dbReference>
<dbReference type="Pfam" id="PF02653">
    <property type="entry name" value="BPD_transp_2"/>
    <property type="match status" value="1"/>
</dbReference>
<evidence type="ECO:0000313" key="7">
    <source>
        <dbReference type="EMBL" id="KXA93186.1"/>
    </source>
</evidence>
<evidence type="ECO:0000256" key="6">
    <source>
        <dbReference type="SAM" id="Phobius"/>
    </source>
</evidence>
<feature type="transmembrane region" description="Helical" evidence="6">
    <location>
        <begin position="189"/>
        <end position="209"/>
    </location>
</feature>
<dbReference type="CDD" id="cd06581">
    <property type="entry name" value="TM_PBP1_LivM_like"/>
    <property type="match status" value="1"/>
</dbReference>
<evidence type="ECO:0000256" key="2">
    <source>
        <dbReference type="ARBA" id="ARBA00022475"/>
    </source>
</evidence>
<feature type="transmembrane region" description="Helical" evidence="6">
    <location>
        <begin position="27"/>
        <end position="44"/>
    </location>
</feature>
<comment type="subcellular location">
    <subcellularLocation>
        <location evidence="1">Cell membrane</location>
        <topology evidence="1">Multi-pass membrane protein</topology>
    </subcellularLocation>
</comment>
<feature type="transmembrane region" description="Helical" evidence="6">
    <location>
        <begin position="239"/>
        <end position="259"/>
    </location>
</feature>
<dbReference type="InterPro" id="IPR001851">
    <property type="entry name" value="ABC_transp_permease"/>
</dbReference>
<gene>
    <name evidence="7" type="ORF">AKJ66_02545</name>
</gene>
<name>A0A133UGF3_9EURY</name>
<evidence type="ECO:0000256" key="1">
    <source>
        <dbReference type="ARBA" id="ARBA00004651"/>
    </source>
</evidence>
<keyword evidence="8" id="KW-1185">Reference proteome</keyword>
<proteinExistence type="predicted"/>
<dbReference type="GO" id="GO:0015658">
    <property type="term" value="F:branched-chain amino acid transmembrane transporter activity"/>
    <property type="evidence" value="ECO:0007669"/>
    <property type="project" value="InterPro"/>
</dbReference>
<accession>A0A133UGF3</accession>
<sequence>MNSFEKTVGLIRRLSGEFRSSLRTPKGLIIIGALIFFFVMPLFAPSTYLWVFGLTFPFVIMVVSWDLLVGYSGQLNLGHSVFVGVGGYTGALLFAQERFSVYQATAWIPNVLPDIPIPILIIIGGIASAIIGLVIGVICLRLRGFYLGLVTAVLPLIFVQLTGVWAALLGSYEGFSLGLEASLHPTLTGSYYFSLIAMVLCLAIMLGIIKSRWGLIFESIRDNENLARSAGINTLKYKLLAFTTSAFFAGVAGGLFVFFRHFVGIDLANVPLVLLIILGAVLGGSGTFYGPVIGGFLVYLLKMLFLGDVVEFLPIDVEPETLLFFLLVILILTFPEGIYHKIQSMVGET</sequence>